<dbReference type="InterPro" id="IPR007936">
    <property type="entry name" value="VapE-like_dom"/>
</dbReference>
<evidence type="ECO:0000313" key="2">
    <source>
        <dbReference type="EMBL" id="UOM50090.1"/>
    </source>
</evidence>
<dbReference type="RefSeq" id="WP_244771484.1">
    <property type="nucleotide sequence ID" value="NZ_CP094929.1"/>
</dbReference>
<proteinExistence type="predicted"/>
<dbReference type="Pfam" id="PF05272">
    <property type="entry name" value="VapE-like_dom"/>
    <property type="match status" value="1"/>
</dbReference>
<dbReference type="PANTHER" id="PTHR34985">
    <property type="entry name" value="SLR0554 PROTEIN"/>
    <property type="match status" value="1"/>
</dbReference>
<name>A0ABY4D7D2_9SPIR</name>
<dbReference type="Proteomes" id="UP000829708">
    <property type="component" value="Chromosome"/>
</dbReference>
<dbReference type="EMBL" id="CP094929">
    <property type="protein sequence ID" value="UOM50090.1"/>
    <property type="molecule type" value="Genomic_DNA"/>
</dbReference>
<organism evidence="2 3">
    <name type="scientific">Sphaerochaeta associata</name>
    <dbReference type="NCBI Taxonomy" id="1129264"/>
    <lineage>
        <taxon>Bacteria</taxon>
        <taxon>Pseudomonadati</taxon>
        <taxon>Spirochaetota</taxon>
        <taxon>Spirochaetia</taxon>
        <taxon>Spirochaetales</taxon>
        <taxon>Sphaerochaetaceae</taxon>
        <taxon>Sphaerochaeta</taxon>
    </lineage>
</organism>
<evidence type="ECO:0000313" key="3">
    <source>
        <dbReference type="Proteomes" id="UP000829708"/>
    </source>
</evidence>
<evidence type="ECO:0000259" key="1">
    <source>
        <dbReference type="Pfam" id="PF05272"/>
    </source>
</evidence>
<feature type="domain" description="Virulence-associated protein E-like" evidence="1">
    <location>
        <begin position="452"/>
        <end position="670"/>
    </location>
</feature>
<sequence length="806" mass="92014">MRNLPIAYGNSCYAKTWTNKTTTFDELCMRLSETIRTTESVEEYPKLLKAERDRIKDKGGFVGGQLRNNRRKRESVASRSMLTLDADHATPELISSFKTSCAYAACLYTTHGHTTEAPRARIIVPMVRDVTPDEYIAIARYFTDSLGIDQFDECSYRPHQLMYWPTTPSNGEFIFLKTDGQWLDPDAYLASHPHWDDCSLLPTSSRESTVHNATGRNAEDPLKKPGVIGAFCRTYTIQGAIEQFLSDIYEPSITPGRYDYIPADSSAGVVIYDEKFAYSHHATDPASGKLLNAFDLVRIHRFGDDDPKKSFNAMAEHASKDERVKLLITQERRAEADADFAPEGDWEKQLRYMPRSSLLENSVWNLNLILNNDPDFTGFAFNEMAGRIQVTSKMPWGRPIGNHFWRDADTAQLKSLIDSRYLAFSGRNHDVAFTKVADDRRFHPIRNYLDCLPPWDGISRVEELFIRFLKADNTQYTRAITRKTFAAAVARVYHPGIKFDSVLVLDGEQGIGKSTIVKDLVGSDYYSESLSLTDVNDKSAAEKLQGFWIVEIGELAGMKKADIEKVKAFFSTSDDQYRPSYGRTVESHPRQCVIIATVNGEHGYLRDVTGNRRYWIVKSNQPRHKMTWRCTEEFRSQFWAEAKSIWEAGERLYLEGDLLYEAEDVQTQAMETDDREGLVRKYLDTLLPENWDAMDMYERRAYFSERGSGMVAKGTVRRTAVCNMEIWCECYAKDPSTISKNDSYGITAIMQKIGGWTKYCGTKNGTMYFPIYGKQRAFVLQDVEQESARSKLVPELVPQENDEVPF</sequence>
<dbReference type="PANTHER" id="PTHR34985:SF1">
    <property type="entry name" value="SLR0554 PROTEIN"/>
    <property type="match status" value="1"/>
</dbReference>
<accession>A0ABY4D7D2</accession>
<gene>
    <name evidence="2" type="ORF">MUG09_11040</name>
</gene>
<protein>
    <submittedName>
        <fullName evidence="2">Virulence-associated E family protein</fullName>
    </submittedName>
</protein>
<reference evidence="3" key="1">
    <citation type="journal article" date="2024" name="J Bioinform Genom">
        <title>Complete genome sequence of the type strain bacterium Sphaerochaeta associata GLS2t (VKM B-2742)t.</title>
        <authorList>
            <person name="Troshina O.Y."/>
            <person name="Tepeeva A.N."/>
            <person name="Arzamasceva V.O."/>
            <person name="Whitman W.B."/>
            <person name="Varghese N."/>
            <person name="Shapiro N."/>
            <person name="Woyke T."/>
            <person name="Kripides N.C."/>
            <person name="Vasilenko O.V."/>
        </authorList>
    </citation>
    <scope>NUCLEOTIDE SEQUENCE [LARGE SCALE GENOMIC DNA]</scope>
    <source>
        <strain evidence="3">GLS2T</strain>
    </source>
</reference>
<keyword evidence="3" id="KW-1185">Reference proteome</keyword>